<evidence type="ECO:0000256" key="1">
    <source>
        <dbReference type="ARBA" id="ARBA00004141"/>
    </source>
</evidence>
<gene>
    <name evidence="8" type="ORF">TCEB3V08_LOCUS7563</name>
</gene>
<dbReference type="PANTHER" id="PTHR22730">
    <property type="entry name" value="PROMININ PROM PROTEIN"/>
    <property type="match status" value="1"/>
</dbReference>
<keyword evidence="4 7" id="KW-1133">Transmembrane helix</keyword>
<evidence type="ECO:0000256" key="7">
    <source>
        <dbReference type="SAM" id="Phobius"/>
    </source>
</evidence>
<dbReference type="AlphaFoldDB" id="A0A7R9H0Q7"/>
<evidence type="ECO:0000256" key="4">
    <source>
        <dbReference type="ARBA" id="ARBA00022989"/>
    </source>
</evidence>
<accession>A0A7R9H0Q7</accession>
<organism evidence="8">
    <name type="scientific">Timema cristinae</name>
    <name type="common">Walking stick</name>
    <dbReference type="NCBI Taxonomy" id="61476"/>
    <lineage>
        <taxon>Eukaryota</taxon>
        <taxon>Metazoa</taxon>
        <taxon>Ecdysozoa</taxon>
        <taxon>Arthropoda</taxon>
        <taxon>Hexapoda</taxon>
        <taxon>Insecta</taxon>
        <taxon>Pterygota</taxon>
        <taxon>Neoptera</taxon>
        <taxon>Polyneoptera</taxon>
        <taxon>Phasmatodea</taxon>
        <taxon>Timematodea</taxon>
        <taxon>Timematoidea</taxon>
        <taxon>Timematidae</taxon>
        <taxon>Timema</taxon>
    </lineage>
</organism>
<keyword evidence="6" id="KW-0325">Glycoprotein</keyword>
<dbReference type="InterPro" id="IPR008795">
    <property type="entry name" value="Prominin"/>
</dbReference>
<proteinExistence type="inferred from homology"/>
<protein>
    <submittedName>
        <fullName evidence="8">Uncharacterized protein</fullName>
    </submittedName>
</protein>
<dbReference type="PANTHER" id="PTHR22730:SF1">
    <property type="entry name" value="PROMININ-LIKE PROTEIN"/>
    <property type="match status" value="1"/>
</dbReference>
<evidence type="ECO:0000256" key="5">
    <source>
        <dbReference type="ARBA" id="ARBA00023136"/>
    </source>
</evidence>
<evidence type="ECO:0000313" key="8">
    <source>
        <dbReference type="EMBL" id="CAD7404565.1"/>
    </source>
</evidence>
<keyword evidence="3 7" id="KW-0812">Transmembrane</keyword>
<reference evidence="8" key="1">
    <citation type="submission" date="2020-11" db="EMBL/GenBank/DDBJ databases">
        <authorList>
            <person name="Tran Van P."/>
        </authorList>
    </citation>
    <scope>NUCLEOTIDE SEQUENCE</scope>
</reference>
<sequence length="179" mass="21317">MIYESTEMAEDIAAVLEKQFKPNDEPQDHDFNRDVTRTVRDYLERPNDTRTEFYDQTETHENELVRGLGQYDPTEPRHHKQPRKAREYIRRLVSYVDQYRDYVLTATSSNVAPCKPVWDVFHAMRLLFCRHIMDPLNGFWFSMVWCLVLLTVATPVSLKLVRHYKQMKHDGLLHSRSSE</sequence>
<keyword evidence="5 7" id="KW-0472">Membrane</keyword>
<comment type="similarity">
    <text evidence="2">Belongs to the prominin family.</text>
</comment>
<feature type="transmembrane region" description="Helical" evidence="7">
    <location>
        <begin position="139"/>
        <end position="158"/>
    </location>
</feature>
<comment type="subcellular location">
    <subcellularLocation>
        <location evidence="1">Membrane</location>
        <topology evidence="1">Multi-pass membrane protein</topology>
    </subcellularLocation>
</comment>
<evidence type="ECO:0000256" key="3">
    <source>
        <dbReference type="ARBA" id="ARBA00022692"/>
    </source>
</evidence>
<name>A0A7R9H0Q7_TIMCR</name>
<dbReference type="Pfam" id="PF05478">
    <property type="entry name" value="Prominin"/>
    <property type="match status" value="1"/>
</dbReference>
<evidence type="ECO:0000256" key="2">
    <source>
        <dbReference type="ARBA" id="ARBA00006058"/>
    </source>
</evidence>
<dbReference type="GO" id="GO:0016020">
    <property type="term" value="C:membrane"/>
    <property type="evidence" value="ECO:0007669"/>
    <property type="project" value="UniProtKB-SubCell"/>
</dbReference>
<evidence type="ECO:0000256" key="6">
    <source>
        <dbReference type="ARBA" id="ARBA00023180"/>
    </source>
</evidence>
<dbReference type="EMBL" id="OC319197">
    <property type="protein sequence ID" value="CAD7404565.1"/>
    <property type="molecule type" value="Genomic_DNA"/>
</dbReference>